<evidence type="ECO:0008006" key="2">
    <source>
        <dbReference type="Google" id="ProtNLM"/>
    </source>
</evidence>
<name>A0A645AZX0_9ZZZZ</name>
<organism evidence="1">
    <name type="scientific">bioreactor metagenome</name>
    <dbReference type="NCBI Taxonomy" id="1076179"/>
    <lineage>
        <taxon>unclassified sequences</taxon>
        <taxon>metagenomes</taxon>
        <taxon>ecological metagenomes</taxon>
    </lineage>
</organism>
<dbReference type="AlphaFoldDB" id="A0A645AZX0"/>
<reference evidence="1" key="1">
    <citation type="submission" date="2019-08" db="EMBL/GenBank/DDBJ databases">
        <authorList>
            <person name="Kucharzyk K."/>
            <person name="Murdoch R.W."/>
            <person name="Higgins S."/>
            <person name="Loffler F."/>
        </authorList>
    </citation>
    <scope>NUCLEOTIDE SEQUENCE</scope>
</reference>
<dbReference type="Pfam" id="PF10946">
    <property type="entry name" value="DUF2625"/>
    <property type="match status" value="1"/>
</dbReference>
<sequence length="223" mass="25614">MKQLSELINNEESAWKLVDNWLKEAINKVEILQPSIEDSERVLYDLQVTTKSVLGAIAYNCGGILIQDGWIRILGSGSRKLKRDISVWNKINIENENPRIGGALLVADDVLGGFYAINGGQLSGVVGNVFYLAPDTLEWEDLELRFSEFIYWTFVGNINKFYESFRWSGWQDELQQISGDEGFSIYPFLWAEGEKIEKRSRKAIPIEEIWELTIENRKKLCID</sequence>
<protein>
    <recommendedName>
        <fullName evidence="2">DUF2625 domain-containing protein</fullName>
    </recommendedName>
</protein>
<dbReference type="InterPro" id="IPR021239">
    <property type="entry name" value="DUF2625"/>
</dbReference>
<proteinExistence type="predicted"/>
<evidence type="ECO:0000313" key="1">
    <source>
        <dbReference type="EMBL" id="MPM58765.1"/>
    </source>
</evidence>
<comment type="caution">
    <text evidence="1">The sequence shown here is derived from an EMBL/GenBank/DDBJ whole genome shotgun (WGS) entry which is preliminary data.</text>
</comment>
<dbReference type="EMBL" id="VSSQ01016941">
    <property type="protein sequence ID" value="MPM58765.1"/>
    <property type="molecule type" value="Genomic_DNA"/>
</dbReference>
<accession>A0A645AZX0</accession>
<dbReference type="NCBIfam" id="NF008498">
    <property type="entry name" value="PRK11408.1-5"/>
    <property type="match status" value="1"/>
</dbReference>
<gene>
    <name evidence="1" type="ORF">SDC9_105598</name>
</gene>